<dbReference type="SUPFAM" id="SSF53474">
    <property type="entry name" value="alpha/beta-Hydrolases"/>
    <property type="match status" value="1"/>
</dbReference>
<dbReference type="InterPro" id="IPR029058">
    <property type="entry name" value="AB_hydrolase_fold"/>
</dbReference>
<dbReference type="PANTHER" id="PTHR10655">
    <property type="entry name" value="LYSOPHOSPHOLIPASE-RELATED"/>
    <property type="match status" value="1"/>
</dbReference>
<dbReference type="EMBL" id="JAAKYA010000045">
    <property type="protein sequence ID" value="NGO39123.1"/>
    <property type="molecule type" value="Genomic_DNA"/>
</dbReference>
<proteinExistence type="inferred from homology"/>
<organism evidence="4 5">
    <name type="scientific">Limisphaera ngatamarikiensis</name>
    <dbReference type="NCBI Taxonomy" id="1324935"/>
    <lineage>
        <taxon>Bacteria</taxon>
        <taxon>Pseudomonadati</taxon>
        <taxon>Verrucomicrobiota</taxon>
        <taxon>Verrucomicrobiia</taxon>
        <taxon>Limisphaerales</taxon>
        <taxon>Limisphaeraceae</taxon>
        <taxon>Limisphaera</taxon>
    </lineage>
</organism>
<evidence type="ECO:0000256" key="2">
    <source>
        <dbReference type="ARBA" id="ARBA00022801"/>
    </source>
</evidence>
<dbReference type="InterPro" id="IPR050565">
    <property type="entry name" value="LYPA1-2/EST-like"/>
</dbReference>
<evidence type="ECO:0000313" key="5">
    <source>
        <dbReference type="Proteomes" id="UP000477311"/>
    </source>
</evidence>
<keyword evidence="5" id="KW-1185">Reference proteome</keyword>
<feature type="domain" description="Phospholipase/carboxylesterase/thioesterase" evidence="3">
    <location>
        <begin position="7"/>
        <end position="204"/>
    </location>
</feature>
<evidence type="ECO:0000256" key="1">
    <source>
        <dbReference type="ARBA" id="ARBA00006499"/>
    </source>
</evidence>
<evidence type="ECO:0000259" key="3">
    <source>
        <dbReference type="Pfam" id="PF02230"/>
    </source>
</evidence>
<sequence length="219" mass="24685">MTRLNCHIIPAAEPDSKRLLLMMHGLGDSHEGYLWLPDALQLPWLHFALPDAPDAYYGGYSWFDIFGNPVPGVRRSYQLLHDLLQELHHRGWPPDQMIVGGFSQGGLMAIEVALRYPHRIAGALCISGAVCEPETLIREASPAARQQRILATHGRYDDILPIHITRRQIQQLQQAGFPITWIELEKAHTIAGQTELQLIRDFILSCYESEAPAPQPQQS</sequence>
<keyword evidence="2 4" id="KW-0378">Hydrolase</keyword>
<gene>
    <name evidence="4" type="ORF">G4L39_06885</name>
</gene>
<reference evidence="4 5" key="1">
    <citation type="submission" date="2020-02" db="EMBL/GenBank/DDBJ databases">
        <title>Draft genome sequence of Limisphaera ngatamarikiensis NGM72.4T, a thermophilic Verrucomicrobia grouped in subdivision 3.</title>
        <authorList>
            <person name="Carere C.R."/>
            <person name="Steen J."/>
            <person name="Hugenholtz P."/>
            <person name="Stott M.B."/>
        </authorList>
    </citation>
    <scope>NUCLEOTIDE SEQUENCE [LARGE SCALE GENOMIC DNA]</scope>
    <source>
        <strain evidence="4 5">NGM72.4</strain>
    </source>
</reference>
<dbReference type="Proteomes" id="UP000477311">
    <property type="component" value="Unassembled WGS sequence"/>
</dbReference>
<comment type="caution">
    <text evidence="4">The sequence shown here is derived from an EMBL/GenBank/DDBJ whole genome shotgun (WGS) entry which is preliminary data.</text>
</comment>
<dbReference type="PANTHER" id="PTHR10655:SF17">
    <property type="entry name" value="LYSOPHOSPHOLIPASE-LIKE PROTEIN 1"/>
    <property type="match status" value="1"/>
</dbReference>
<comment type="similarity">
    <text evidence="1">Belongs to the AB hydrolase superfamily. AB hydrolase 2 family.</text>
</comment>
<dbReference type="Gene3D" id="3.40.50.1820">
    <property type="entry name" value="alpha/beta hydrolase"/>
    <property type="match status" value="1"/>
</dbReference>
<accession>A0A6M1RN54</accession>
<dbReference type="RefSeq" id="WP_165106950.1">
    <property type="nucleotide sequence ID" value="NZ_JAAKYA010000045.1"/>
</dbReference>
<protein>
    <submittedName>
        <fullName evidence="4">Alpha/beta fold hydrolase</fullName>
    </submittedName>
</protein>
<evidence type="ECO:0000313" key="4">
    <source>
        <dbReference type="EMBL" id="NGO39123.1"/>
    </source>
</evidence>
<dbReference type="AlphaFoldDB" id="A0A6M1RN54"/>
<dbReference type="Pfam" id="PF02230">
    <property type="entry name" value="Abhydrolase_2"/>
    <property type="match status" value="1"/>
</dbReference>
<dbReference type="GO" id="GO:0016787">
    <property type="term" value="F:hydrolase activity"/>
    <property type="evidence" value="ECO:0007669"/>
    <property type="project" value="UniProtKB-KW"/>
</dbReference>
<dbReference type="InterPro" id="IPR003140">
    <property type="entry name" value="PLipase/COase/thioEstase"/>
</dbReference>
<name>A0A6M1RN54_9BACT</name>